<dbReference type="Proteomes" id="UP000245553">
    <property type="component" value="Unassembled WGS sequence"/>
</dbReference>
<organism evidence="1 2">
    <name type="scientific">Streptococcus halitosis</name>
    <dbReference type="NCBI Taxonomy" id="2172545"/>
    <lineage>
        <taxon>Bacteria</taxon>
        <taxon>Bacillati</taxon>
        <taxon>Bacillota</taxon>
        <taxon>Bacilli</taxon>
        <taxon>Lactobacillales</taxon>
        <taxon>Streptococcaceae</taxon>
        <taxon>Streptococcus</taxon>
    </lineage>
</organism>
<sequence>MIKITTTELIYLLFEIEQIEAALEYETGFNCYDYFLTDILMMSSEQVLECLNSQKDNPRWLMNRLMDFVSEYFNIQYQYEPTNERNTL</sequence>
<comment type="caution">
    <text evidence="1">The sequence shown here is derived from an EMBL/GenBank/DDBJ whole genome shotgun (WGS) entry which is preliminary data.</text>
</comment>
<reference evidence="1" key="1">
    <citation type="submission" date="2018-11" db="EMBL/GenBank/DDBJ databases">
        <title>Streptococcus halitosis sp. nov. isolated from oral cavity of patient with halitosis.</title>
        <authorList>
            <person name="Tetz V."/>
            <person name="Tetz G."/>
        </authorList>
    </citation>
    <scope>NUCLEOTIDE SEQUENCE [LARGE SCALE GENOMIC DNA]</scope>
    <source>
        <strain evidence="1">VT-4</strain>
    </source>
</reference>
<proteinExistence type="predicted"/>
<dbReference type="EMBL" id="QEMY02000005">
    <property type="protein sequence ID" value="RRN46315.1"/>
    <property type="molecule type" value="Genomic_DNA"/>
</dbReference>
<keyword evidence="2" id="KW-1185">Reference proteome</keyword>
<accession>A0A426FUI7</accession>
<protein>
    <submittedName>
        <fullName evidence="1">Uncharacterized protein</fullName>
    </submittedName>
</protein>
<evidence type="ECO:0000313" key="1">
    <source>
        <dbReference type="EMBL" id="RRN46315.1"/>
    </source>
</evidence>
<gene>
    <name evidence="1" type="ORF">DB729_008900</name>
</gene>
<evidence type="ECO:0000313" key="2">
    <source>
        <dbReference type="Proteomes" id="UP000245553"/>
    </source>
</evidence>
<name>A0A426FUI7_9STRE</name>
<dbReference type="AlphaFoldDB" id="A0A426FUI7"/>
<dbReference type="RefSeq" id="WP_033583886.1">
    <property type="nucleotide sequence ID" value="NZ_QEMY02000005.1"/>
</dbReference>